<proteinExistence type="predicted"/>
<feature type="compositionally biased region" description="Basic and acidic residues" evidence="11">
    <location>
        <begin position="963"/>
        <end position="973"/>
    </location>
</feature>
<evidence type="ECO:0000256" key="5">
    <source>
        <dbReference type="ARBA" id="ARBA00022827"/>
    </source>
</evidence>
<evidence type="ECO:0000256" key="3">
    <source>
        <dbReference type="ARBA" id="ARBA00022630"/>
    </source>
</evidence>
<feature type="region of interest" description="Disordered" evidence="11">
    <location>
        <begin position="961"/>
        <end position="1030"/>
    </location>
</feature>
<dbReference type="InterPro" id="IPR018247">
    <property type="entry name" value="EF_Hand_1_Ca_BS"/>
</dbReference>
<dbReference type="PANTHER" id="PTHR46496">
    <property type="match status" value="1"/>
</dbReference>
<dbReference type="EMBL" id="CAUYUJ010022004">
    <property type="protein sequence ID" value="CAK0908398.1"/>
    <property type="molecule type" value="Genomic_DNA"/>
</dbReference>
<dbReference type="SUPFAM" id="SSF51905">
    <property type="entry name" value="FAD/NAD(P)-binding domain"/>
    <property type="match status" value="1"/>
</dbReference>
<comment type="subcellular location">
    <subcellularLocation>
        <location evidence="2">Membrane</location>
        <topology evidence="2">Multi-pass membrane protein</topology>
    </subcellularLocation>
</comment>
<evidence type="ECO:0000256" key="8">
    <source>
        <dbReference type="ARBA" id="ARBA00022989"/>
    </source>
</evidence>
<dbReference type="Gene3D" id="1.10.287.70">
    <property type="match status" value="1"/>
</dbReference>
<evidence type="ECO:0000256" key="4">
    <source>
        <dbReference type="ARBA" id="ARBA00022692"/>
    </source>
</evidence>
<dbReference type="InterPro" id="IPR002048">
    <property type="entry name" value="EF_hand_dom"/>
</dbReference>
<dbReference type="InterPro" id="IPR036188">
    <property type="entry name" value="FAD/NAD-bd_sf"/>
</dbReference>
<dbReference type="SUPFAM" id="SSF109993">
    <property type="entry name" value="VPS9 domain"/>
    <property type="match status" value="1"/>
</dbReference>
<dbReference type="PANTHER" id="PTHR46496:SF1">
    <property type="entry name" value="ZEAXANTHIN EPOXIDASE, CHLOROPLASTIC"/>
    <property type="match status" value="1"/>
</dbReference>
<feature type="region of interest" description="Disordered" evidence="11">
    <location>
        <begin position="651"/>
        <end position="678"/>
    </location>
</feature>
<organism evidence="15 16">
    <name type="scientific">Prorocentrum cordatum</name>
    <dbReference type="NCBI Taxonomy" id="2364126"/>
    <lineage>
        <taxon>Eukaryota</taxon>
        <taxon>Sar</taxon>
        <taxon>Alveolata</taxon>
        <taxon>Dinophyceae</taxon>
        <taxon>Prorocentrales</taxon>
        <taxon>Prorocentraceae</taxon>
        <taxon>Prorocentrum</taxon>
    </lineage>
</organism>
<keyword evidence="5" id="KW-0274">FAD</keyword>
<dbReference type="InterPro" id="IPR002938">
    <property type="entry name" value="FAD-bd"/>
</dbReference>
<dbReference type="Gene3D" id="1.20.1050.80">
    <property type="entry name" value="VPS9 domain"/>
    <property type="match status" value="1"/>
</dbReference>
<name>A0ABN9Y745_9DINO</name>
<comment type="caution">
    <text evidence="15">The sequence shown here is derived from an EMBL/GenBank/DDBJ whole genome shotgun (WGS) entry which is preliminary data.</text>
</comment>
<evidence type="ECO:0000313" key="16">
    <source>
        <dbReference type="Proteomes" id="UP001189429"/>
    </source>
</evidence>
<evidence type="ECO:0000259" key="14">
    <source>
        <dbReference type="PROSITE" id="PS51205"/>
    </source>
</evidence>
<feature type="compositionally biased region" description="Low complexity" evidence="11">
    <location>
        <begin position="285"/>
        <end position="311"/>
    </location>
</feature>
<evidence type="ECO:0000256" key="1">
    <source>
        <dbReference type="ARBA" id="ARBA00001974"/>
    </source>
</evidence>
<keyword evidence="9" id="KW-0560">Oxidoreductase</keyword>
<dbReference type="InterPro" id="IPR005821">
    <property type="entry name" value="Ion_trans_dom"/>
</dbReference>
<keyword evidence="10 12" id="KW-0472">Membrane</keyword>
<dbReference type="SUPFAM" id="SSF47473">
    <property type="entry name" value="EF-hand"/>
    <property type="match status" value="1"/>
</dbReference>
<evidence type="ECO:0000256" key="6">
    <source>
        <dbReference type="ARBA" id="ARBA00022837"/>
    </source>
</evidence>
<dbReference type="SUPFAM" id="SSF81324">
    <property type="entry name" value="Voltage-gated potassium channels"/>
    <property type="match status" value="1"/>
</dbReference>
<dbReference type="PROSITE" id="PS51205">
    <property type="entry name" value="VPS9"/>
    <property type="match status" value="1"/>
</dbReference>
<keyword evidence="6" id="KW-0106">Calcium</keyword>
<keyword evidence="16" id="KW-1185">Reference proteome</keyword>
<dbReference type="PRINTS" id="PR00420">
    <property type="entry name" value="RNGMNOXGNASE"/>
</dbReference>
<feature type="region of interest" description="Disordered" evidence="11">
    <location>
        <begin position="285"/>
        <end position="338"/>
    </location>
</feature>
<feature type="transmembrane region" description="Helical" evidence="12">
    <location>
        <begin position="540"/>
        <end position="562"/>
    </location>
</feature>
<accession>A0ABN9Y745</accession>
<dbReference type="Pfam" id="PF01494">
    <property type="entry name" value="FAD_binding_3"/>
    <property type="match status" value="1"/>
</dbReference>
<dbReference type="InterPro" id="IPR003123">
    <property type="entry name" value="VPS9"/>
</dbReference>
<dbReference type="Pfam" id="PF02204">
    <property type="entry name" value="VPS9"/>
    <property type="match status" value="1"/>
</dbReference>
<keyword evidence="7" id="KW-0809">Transit peptide</keyword>
<evidence type="ECO:0000256" key="7">
    <source>
        <dbReference type="ARBA" id="ARBA00022946"/>
    </source>
</evidence>
<evidence type="ECO:0000259" key="13">
    <source>
        <dbReference type="PROSITE" id="PS50222"/>
    </source>
</evidence>
<dbReference type="Gene3D" id="1.10.246.120">
    <property type="match status" value="1"/>
</dbReference>
<dbReference type="InterPro" id="IPR027359">
    <property type="entry name" value="Volt_channel_dom_sf"/>
</dbReference>
<feature type="compositionally biased region" description="Basic residues" evidence="11">
    <location>
        <begin position="979"/>
        <end position="988"/>
    </location>
</feature>
<dbReference type="InterPro" id="IPR011992">
    <property type="entry name" value="EF-hand-dom_pair"/>
</dbReference>
<dbReference type="InterPro" id="IPR037191">
    <property type="entry name" value="VPS9_dom_sf"/>
</dbReference>
<evidence type="ECO:0000256" key="12">
    <source>
        <dbReference type="SAM" id="Phobius"/>
    </source>
</evidence>
<dbReference type="Gene3D" id="1.20.120.350">
    <property type="entry name" value="Voltage-gated potassium channels. Chain C"/>
    <property type="match status" value="1"/>
</dbReference>
<dbReference type="Gene3D" id="1.10.238.10">
    <property type="entry name" value="EF-hand"/>
    <property type="match status" value="1"/>
</dbReference>
<protein>
    <recommendedName>
        <fullName evidence="17">Calmodulin</fullName>
    </recommendedName>
</protein>
<feature type="transmembrane region" description="Helical" evidence="12">
    <location>
        <begin position="623"/>
        <end position="642"/>
    </location>
</feature>
<dbReference type="Pfam" id="PF00520">
    <property type="entry name" value="Ion_trans"/>
    <property type="match status" value="1"/>
</dbReference>
<gene>
    <name evidence="15" type="ORF">PCOR1329_LOCUS83080</name>
</gene>
<evidence type="ECO:0000313" key="15">
    <source>
        <dbReference type="EMBL" id="CAK0908398.1"/>
    </source>
</evidence>
<feature type="region of interest" description="Disordered" evidence="11">
    <location>
        <begin position="1357"/>
        <end position="1384"/>
    </location>
</feature>
<evidence type="ECO:0000256" key="2">
    <source>
        <dbReference type="ARBA" id="ARBA00004141"/>
    </source>
</evidence>
<sequence length="1384" mass="150815">MAAGAPGASSSRSAYSQFLDKLKHPSAKAVANDVHGFVTAFPPGLPRQEAARRVRVFLSDAAPRLLLAEAFAADGSDNQQELVEEGLEKFVVLKLYNVLFQQIPTDTGEDKTELRDSAPRAWRWRGLGGPPAGSRVGDVGRLVAQAAAELQKVNRYRAPRDKLGCMLNAYRLIESFVDAFQRDAAGDAPREEAFLNQVLTTTLKEAMPENFFSNVVFVSTYRHPSRISPEEQRCLQSFTNAAASLESGADAGDGADRAALHEQWGDPLDEGSALRVALRAELQAARRPSAAGPGSARAGASAAQPSPGPAAVGWPRHEGACSPSAARAPTPETQAPGFARSWSLKSRMQHMTKKTSDATPVPTVWRLRRSHTSDSEEISVLSETPGLVGWARRKLSWLVHRHGVAFDYAICLVIVASSICVGVEIQCDLEGSVDCSRTTGDLEHFFLVVFVLELLIRFLAEGPRVFKNAWVQFDTILVATGVISTWVIEPIVMSTKGDDRTAFLGIISQMVVLRVLRLLRLVRALRFFEQFQEMWKLANGLIRSFRTVLSACFLILLTIYVFGCLGVELITKDIDLLEDPVTAELIQSHFSSLQVTMLTLIQFANSDSIASVYKPLVCRAWPLLFYFGFVWLIVTITLMNLIQQSLWTRPSPRAAPIGSSRRRGSGTGSGSSSPLCPNSSGTLIGLDWSGDGKVSMHEFRSGLDASNTKKRLPEDIRKILDSDQLVEVYGYLDADGSGEIDEEEFIDGIFSLMFQSVPIETTQMLQLLRSQSDALHRWARPGPLSGLRAHSFAAAAATPPRHFGRNARWEKPRARVFTALHHRVAVMETVRGGSRQDWKELLDSQELKGLILQCQADFASAYMEQRREHSHNTYSFAGDNRAPLFTMEELTEAMRLLKLHKAAGDNGVSAELIKIDSAVLRDLLLGAFNEILSPSAAAPTGWLRAGTAFLSAVPSVTVAPAPARRDLPGDDRCPAASARGRRGRRRGARPGAPGGRRRRVRRGGGSAEAESARHPAARGGRGAGRRQGELVMPKPGKQMRVAIAGGGVGGLTTALCMLKEGFDVTVYEKTGKFARFGGPIQFASNATSTLKAIDERLFQRIMDKFTFTATRRCGIKDGKRADGSFRMTEVLDPSYLVDSSVPADWFVSFPLKECADFFQLPYTGVINRPDLQDILLDECRQLKPDFIQNGVAVQGYENHAGGVTVKLSDGSTAEADVLVGSDGIWSAVRSQMYGEGEVKGSSADGKTRQGCPYSGYTVFAGETVTKLGDYYDCGYKDVYIGPQRYFVTSDVGDGRIQWYAFLALPPGTKKRAPEDTWEGSGSSSGQGQDVIEWLKGLHEGWSSEVFQVLEATPAESVEQRDLYDRRGGGGPSSSAPGLTAAPCS</sequence>
<dbReference type="PROSITE" id="PS00018">
    <property type="entry name" value="EF_HAND_1"/>
    <property type="match status" value="1"/>
</dbReference>
<keyword evidence="4 12" id="KW-0812">Transmembrane</keyword>
<keyword evidence="3" id="KW-0285">Flavoprotein</keyword>
<evidence type="ECO:0000256" key="9">
    <source>
        <dbReference type="ARBA" id="ARBA00023002"/>
    </source>
</evidence>
<comment type="cofactor">
    <cofactor evidence="1">
        <name>FAD</name>
        <dbReference type="ChEBI" id="CHEBI:57692"/>
    </cofactor>
</comment>
<feature type="compositionally biased region" description="Basic and acidic residues" evidence="11">
    <location>
        <begin position="1357"/>
        <end position="1367"/>
    </location>
</feature>
<keyword evidence="8 12" id="KW-1133">Transmembrane helix</keyword>
<dbReference type="PROSITE" id="PS50222">
    <property type="entry name" value="EF_HAND_2"/>
    <property type="match status" value="1"/>
</dbReference>
<dbReference type="Proteomes" id="UP001189429">
    <property type="component" value="Unassembled WGS sequence"/>
</dbReference>
<reference evidence="15" key="1">
    <citation type="submission" date="2023-10" db="EMBL/GenBank/DDBJ databases">
        <authorList>
            <person name="Chen Y."/>
            <person name="Shah S."/>
            <person name="Dougan E. K."/>
            <person name="Thang M."/>
            <person name="Chan C."/>
        </authorList>
    </citation>
    <scope>NUCLEOTIDE SEQUENCE [LARGE SCALE GENOMIC DNA]</scope>
</reference>
<evidence type="ECO:0000256" key="11">
    <source>
        <dbReference type="SAM" id="MobiDB-lite"/>
    </source>
</evidence>
<evidence type="ECO:0000256" key="10">
    <source>
        <dbReference type="ARBA" id="ARBA00023136"/>
    </source>
</evidence>
<evidence type="ECO:0008006" key="17">
    <source>
        <dbReference type="Google" id="ProtNLM"/>
    </source>
</evidence>
<feature type="domain" description="VPS9" evidence="14">
    <location>
        <begin position="77"/>
        <end position="254"/>
    </location>
</feature>
<feature type="domain" description="EF-hand" evidence="13">
    <location>
        <begin position="720"/>
        <end position="755"/>
    </location>
</feature>
<feature type="compositionally biased region" description="Low complexity" evidence="11">
    <location>
        <begin position="1372"/>
        <end position="1384"/>
    </location>
</feature>
<dbReference type="Gene3D" id="3.50.50.60">
    <property type="entry name" value="FAD/NAD(P)-binding domain"/>
    <property type="match status" value="1"/>
</dbReference>